<organism evidence="9 10">
    <name type="scientific">Raoultibacter timonensis</name>
    <dbReference type="NCBI Taxonomy" id="1907662"/>
    <lineage>
        <taxon>Bacteria</taxon>
        <taxon>Bacillati</taxon>
        <taxon>Actinomycetota</taxon>
        <taxon>Coriobacteriia</taxon>
        <taxon>Eggerthellales</taxon>
        <taxon>Eggerthellaceae</taxon>
        <taxon>Raoultibacter</taxon>
    </lineage>
</organism>
<keyword evidence="6" id="KW-0406">Ion transport</keyword>
<dbReference type="InterPro" id="IPR038729">
    <property type="entry name" value="Rad50/SbcC_AAA"/>
</dbReference>
<dbReference type="SMART" id="SM00382">
    <property type="entry name" value="AAA"/>
    <property type="match status" value="1"/>
</dbReference>
<evidence type="ECO:0000313" key="9">
    <source>
        <dbReference type="EMBL" id="BDE96146.1"/>
    </source>
</evidence>
<dbReference type="InterPro" id="IPR051535">
    <property type="entry name" value="Siderophore_ABC-ATPase"/>
</dbReference>
<dbReference type="EMBL" id="AP025564">
    <property type="protein sequence ID" value="BDE96146.1"/>
    <property type="molecule type" value="Genomic_DNA"/>
</dbReference>
<sequence length="245" mass="27470">MDDSAIPTNFIDSISIKWNEVPDTAVYPFNVASLSSLTTLHLDAPVTFFCGENGTGKSTLLEAISIALGMNPEGGSRNYLFSVKKTHSELHDYLAIERSLRRPSDSFFVRSDTMFNLITAMDELEDDKRYYEGRSLHRRSHGEGILALVSRRFAGNGLYILDEPETGLSQIGQIALLCEIKRLVGAGSQFVIATHSPILLCTPDSEAFQFDDEISRIDPKESLEWTVLQRFIEDPERAIDEFSRL</sequence>
<dbReference type="Pfam" id="PF13476">
    <property type="entry name" value="AAA_23"/>
    <property type="match status" value="1"/>
</dbReference>
<dbReference type="InterPro" id="IPR003593">
    <property type="entry name" value="AAA+_ATPase"/>
</dbReference>
<evidence type="ECO:0000256" key="1">
    <source>
        <dbReference type="ARBA" id="ARBA00004202"/>
    </source>
</evidence>
<feature type="domain" description="AAA+ ATPase" evidence="8">
    <location>
        <begin position="43"/>
        <end position="220"/>
    </location>
</feature>
<dbReference type="InterPro" id="IPR027417">
    <property type="entry name" value="P-loop_NTPase"/>
</dbReference>
<dbReference type="GO" id="GO:0005524">
    <property type="term" value="F:ATP binding"/>
    <property type="evidence" value="ECO:0007669"/>
    <property type="project" value="UniProtKB-KW"/>
</dbReference>
<dbReference type="SUPFAM" id="SSF52540">
    <property type="entry name" value="P-loop containing nucleoside triphosphate hydrolases"/>
    <property type="match status" value="1"/>
</dbReference>
<name>A0ABN6MIK0_9ACTN</name>
<dbReference type="PANTHER" id="PTHR42771">
    <property type="entry name" value="IRON(3+)-HYDROXAMATE IMPORT ATP-BINDING PROTEIN FHUC"/>
    <property type="match status" value="1"/>
</dbReference>
<dbReference type="PANTHER" id="PTHR42771:SF2">
    <property type="entry name" value="IRON(3+)-HYDROXAMATE IMPORT ATP-BINDING PROTEIN FHUC"/>
    <property type="match status" value="1"/>
</dbReference>
<reference evidence="9 10" key="1">
    <citation type="submission" date="2022-01" db="EMBL/GenBank/DDBJ databases">
        <title>Novel bile acid biosynthetic pathways are enriched in the microbiome of centenarians.</title>
        <authorList>
            <person name="Sato Y."/>
            <person name="Atarashi K."/>
            <person name="Plichta R.D."/>
            <person name="Arai Y."/>
            <person name="Sasajima S."/>
            <person name="Kearney M.S."/>
            <person name="Suda W."/>
            <person name="Takeshita K."/>
            <person name="Sasaki T."/>
            <person name="Okamoto S."/>
            <person name="Skelly N.A."/>
            <person name="Okamura Y."/>
            <person name="Vlamakis H."/>
            <person name="Li Y."/>
            <person name="Tanoue T."/>
            <person name="Takei H."/>
            <person name="Nittono H."/>
            <person name="Narushima S."/>
            <person name="Irie J."/>
            <person name="Itoh H."/>
            <person name="Moriya K."/>
            <person name="Sugiura Y."/>
            <person name="Suematsu M."/>
            <person name="Moritoki N."/>
            <person name="Shibata S."/>
            <person name="Littman R.D."/>
            <person name="Fischbach A.M."/>
            <person name="Uwamino Y."/>
            <person name="Inoue T."/>
            <person name="Honda A."/>
            <person name="Hattori M."/>
            <person name="Murai T."/>
            <person name="Xavier J.R."/>
            <person name="Hirose N."/>
            <person name="Honda K."/>
        </authorList>
    </citation>
    <scope>NUCLEOTIDE SEQUENCE [LARGE SCALE GENOMIC DNA]</scope>
    <source>
        <strain evidence="9 10">CE91-St30</strain>
    </source>
</reference>
<keyword evidence="5" id="KW-0408">Iron</keyword>
<dbReference type="Proteomes" id="UP001320544">
    <property type="component" value="Chromosome"/>
</dbReference>
<keyword evidence="7" id="KW-0472">Membrane</keyword>
<evidence type="ECO:0000256" key="3">
    <source>
        <dbReference type="ARBA" id="ARBA00022475"/>
    </source>
</evidence>
<keyword evidence="10" id="KW-1185">Reference proteome</keyword>
<keyword evidence="9" id="KW-0547">Nucleotide-binding</keyword>
<comment type="subcellular location">
    <subcellularLocation>
        <location evidence="1">Cell membrane</location>
        <topology evidence="1">Peripheral membrane protein</topology>
    </subcellularLocation>
</comment>
<proteinExistence type="predicted"/>
<evidence type="ECO:0000256" key="7">
    <source>
        <dbReference type="ARBA" id="ARBA00023136"/>
    </source>
</evidence>
<accession>A0ABN6MIK0</accession>
<evidence type="ECO:0000256" key="5">
    <source>
        <dbReference type="ARBA" id="ARBA00023004"/>
    </source>
</evidence>
<gene>
    <name evidence="9" type="ORF">CE91St30_14790</name>
</gene>
<protein>
    <submittedName>
        <fullName evidence="9">ABC transporter ATP-binding protein</fullName>
    </submittedName>
</protein>
<dbReference type="RefSeq" id="WP_102378325.1">
    <property type="nucleotide sequence ID" value="NZ_AP025564.1"/>
</dbReference>
<dbReference type="Gene3D" id="3.40.50.300">
    <property type="entry name" value="P-loop containing nucleotide triphosphate hydrolases"/>
    <property type="match status" value="2"/>
</dbReference>
<keyword evidence="4" id="KW-0410">Iron transport</keyword>
<evidence type="ECO:0000256" key="2">
    <source>
        <dbReference type="ARBA" id="ARBA00022448"/>
    </source>
</evidence>
<evidence type="ECO:0000256" key="6">
    <source>
        <dbReference type="ARBA" id="ARBA00023065"/>
    </source>
</evidence>
<evidence type="ECO:0000313" key="10">
    <source>
        <dbReference type="Proteomes" id="UP001320544"/>
    </source>
</evidence>
<keyword evidence="9" id="KW-0067">ATP-binding</keyword>
<evidence type="ECO:0000259" key="8">
    <source>
        <dbReference type="SMART" id="SM00382"/>
    </source>
</evidence>
<evidence type="ECO:0000256" key="4">
    <source>
        <dbReference type="ARBA" id="ARBA00022496"/>
    </source>
</evidence>
<keyword evidence="2" id="KW-0813">Transport</keyword>
<keyword evidence="3" id="KW-1003">Cell membrane</keyword>